<protein>
    <submittedName>
        <fullName evidence="4">NAD(P)-binding protein</fullName>
    </submittedName>
</protein>
<feature type="domain" description="NmrA-like" evidence="3">
    <location>
        <begin position="1"/>
        <end position="242"/>
    </location>
</feature>
<evidence type="ECO:0000313" key="5">
    <source>
        <dbReference type="Proteomes" id="UP000235786"/>
    </source>
</evidence>
<dbReference type="OrthoDB" id="9997102at2759"/>
<keyword evidence="5" id="KW-1185">Reference proteome</keyword>
<dbReference type="InterPro" id="IPR051164">
    <property type="entry name" value="NmrA-like_oxidored"/>
</dbReference>
<reference evidence="4 5" key="1">
    <citation type="submission" date="2016-04" db="EMBL/GenBank/DDBJ databases">
        <title>A degradative enzymes factory behind the ericoid mycorrhizal symbiosis.</title>
        <authorList>
            <consortium name="DOE Joint Genome Institute"/>
            <person name="Martino E."/>
            <person name="Morin E."/>
            <person name="Grelet G."/>
            <person name="Kuo A."/>
            <person name="Kohler A."/>
            <person name="Daghino S."/>
            <person name="Barry K."/>
            <person name="Choi C."/>
            <person name="Cichocki N."/>
            <person name="Clum A."/>
            <person name="Copeland A."/>
            <person name="Hainaut M."/>
            <person name="Haridas S."/>
            <person name="Labutti K."/>
            <person name="Lindquist E."/>
            <person name="Lipzen A."/>
            <person name="Khouja H.-R."/>
            <person name="Murat C."/>
            <person name="Ohm R."/>
            <person name="Olson A."/>
            <person name="Spatafora J."/>
            <person name="Veneault-Fourrey C."/>
            <person name="Henrissat B."/>
            <person name="Grigoriev I."/>
            <person name="Martin F."/>
            <person name="Perotto S."/>
        </authorList>
    </citation>
    <scope>NUCLEOTIDE SEQUENCE [LARGE SCALE GENOMIC DNA]</scope>
    <source>
        <strain evidence="4 5">F</strain>
    </source>
</reference>
<dbReference type="Gene3D" id="3.40.50.720">
    <property type="entry name" value="NAD(P)-binding Rossmann-like Domain"/>
    <property type="match status" value="1"/>
</dbReference>
<proteinExistence type="inferred from homology"/>
<organism evidence="4 5">
    <name type="scientific">Hyaloscypha variabilis (strain UAMH 11265 / GT02V1 / F)</name>
    <name type="common">Meliniomyces variabilis</name>
    <dbReference type="NCBI Taxonomy" id="1149755"/>
    <lineage>
        <taxon>Eukaryota</taxon>
        <taxon>Fungi</taxon>
        <taxon>Dikarya</taxon>
        <taxon>Ascomycota</taxon>
        <taxon>Pezizomycotina</taxon>
        <taxon>Leotiomycetes</taxon>
        <taxon>Helotiales</taxon>
        <taxon>Hyaloscyphaceae</taxon>
        <taxon>Hyaloscypha</taxon>
        <taxon>Hyaloscypha variabilis</taxon>
    </lineage>
</organism>
<dbReference type="EMBL" id="KZ613981">
    <property type="protein sequence ID" value="PMD28878.1"/>
    <property type="molecule type" value="Genomic_DNA"/>
</dbReference>
<sequence length="246" mass="27021">MSKTLLITGATGNQGGAVIKTLMSLSIPSPFSIVALTRNTNAQTSKNLLAKYPSINLIQGNLDDPEYIFSRAGAPVWGVFSVQNSMINGSSNEIEERQAKALVDAAIKHSVKHFVYASVDRHGSRSDTNPTNVPHFANKHRVEKYLQEKAAEAEGVMTWTILRPTGFMENFCSPPFGPGFMGKAFASVWRYALPVGVPLQLISVVDIGWFGAQAFWRCDSKEYRNRSISLAADELTFEEASKVCKD</sequence>
<dbReference type="GO" id="GO:0005634">
    <property type="term" value="C:nucleus"/>
    <property type="evidence" value="ECO:0007669"/>
    <property type="project" value="TreeGrafter"/>
</dbReference>
<accession>A0A2J6QRJ4</accession>
<dbReference type="Proteomes" id="UP000235786">
    <property type="component" value="Unassembled WGS sequence"/>
</dbReference>
<name>A0A2J6QRJ4_HYAVF</name>
<dbReference type="STRING" id="1149755.A0A2J6QRJ4"/>
<dbReference type="PANTHER" id="PTHR42748:SF7">
    <property type="entry name" value="NMRA LIKE REDOX SENSOR 1-RELATED"/>
    <property type="match status" value="1"/>
</dbReference>
<gene>
    <name evidence="4" type="ORF">L207DRAFT_618339</name>
</gene>
<evidence type="ECO:0000259" key="3">
    <source>
        <dbReference type="Pfam" id="PF05368"/>
    </source>
</evidence>
<dbReference type="Pfam" id="PF05368">
    <property type="entry name" value="NmrA"/>
    <property type="match status" value="1"/>
</dbReference>
<evidence type="ECO:0000313" key="4">
    <source>
        <dbReference type="EMBL" id="PMD28878.1"/>
    </source>
</evidence>
<dbReference type="AlphaFoldDB" id="A0A2J6QRJ4"/>
<dbReference type="InterPro" id="IPR008030">
    <property type="entry name" value="NmrA-like"/>
</dbReference>
<dbReference type="PANTHER" id="PTHR42748">
    <property type="entry name" value="NITROGEN METABOLITE REPRESSION PROTEIN NMRA FAMILY MEMBER"/>
    <property type="match status" value="1"/>
</dbReference>
<comment type="similarity">
    <text evidence="1">Belongs to the NmrA-type oxidoreductase family.</text>
</comment>
<evidence type="ECO:0000256" key="2">
    <source>
        <dbReference type="ARBA" id="ARBA00022857"/>
    </source>
</evidence>
<dbReference type="InterPro" id="IPR036291">
    <property type="entry name" value="NAD(P)-bd_dom_sf"/>
</dbReference>
<keyword evidence="2" id="KW-0521">NADP</keyword>
<dbReference type="SUPFAM" id="SSF51735">
    <property type="entry name" value="NAD(P)-binding Rossmann-fold domains"/>
    <property type="match status" value="1"/>
</dbReference>
<evidence type="ECO:0000256" key="1">
    <source>
        <dbReference type="ARBA" id="ARBA00006328"/>
    </source>
</evidence>